<name>A0A7C8Z357_OPUST</name>
<dbReference type="EMBL" id="GISG01085206">
    <property type="protein sequence ID" value="MBA4633039.1"/>
    <property type="molecule type" value="Transcribed_RNA"/>
</dbReference>
<reference evidence="1" key="1">
    <citation type="journal article" date="2013" name="J. Plant Res.">
        <title>Effect of fungi and light on seed germination of three Opuntia species from semiarid lands of central Mexico.</title>
        <authorList>
            <person name="Delgado-Sanchez P."/>
            <person name="Jimenez-Bremont J.F."/>
            <person name="Guerrero-Gonzalez Mde L."/>
            <person name="Flores J."/>
        </authorList>
    </citation>
    <scope>NUCLEOTIDE SEQUENCE</scope>
    <source>
        <tissue evidence="1">Cladode</tissue>
    </source>
</reference>
<accession>A0A7C8Z357</accession>
<dbReference type="EMBL" id="GISG01085205">
    <property type="protein sequence ID" value="MBA4633038.1"/>
    <property type="molecule type" value="Transcribed_RNA"/>
</dbReference>
<protein>
    <submittedName>
        <fullName evidence="1">Uncharacterized protein</fullName>
    </submittedName>
</protein>
<evidence type="ECO:0000313" key="1">
    <source>
        <dbReference type="EMBL" id="MBA4633039.1"/>
    </source>
</evidence>
<dbReference type="AlphaFoldDB" id="A0A7C8Z357"/>
<reference evidence="1" key="2">
    <citation type="submission" date="2020-07" db="EMBL/GenBank/DDBJ databases">
        <authorList>
            <person name="Vera ALvarez R."/>
            <person name="Arias-Moreno D.M."/>
            <person name="Jimenez-Jacinto V."/>
            <person name="Jimenez-Bremont J.F."/>
            <person name="Swaminathan K."/>
            <person name="Moose S.P."/>
            <person name="Guerrero-Gonzalez M.L."/>
            <person name="Marino-Ramirez L."/>
            <person name="Landsman D."/>
            <person name="Rodriguez-Kessler M."/>
            <person name="Delgado-Sanchez P."/>
        </authorList>
    </citation>
    <scope>NUCLEOTIDE SEQUENCE</scope>
    <source>
        <tissue evidence="1">Cladode</tissue>
    </source>
</reference>
<proteinExistence type="predicted"/>
<organism evidence="1">
    <name type="scientific">Opuntia streptacantha</name>
    <name type="common">Prickly pear cactus</name>
    <name type="synonym">Opuntia cardona</name>
    <dbReference type="NCBI Taxonomy" id="393608"/>
    <lineage>
        <taxon>Eukaryota</taxon>
        <taxon>Viridiplantae</taxon>
        <taxon>Streptophyta</taxon>
        <taxon>Embryophyta</taxon>
        <taxon>Tracheophyta</taxon>
        <taxon>Spermatophyta</taxon>
        <taxon>Magnoliopsida</taxon>
        <taxon>eudicotyledons</taxon>
        <taxon>Gunneridae</taxon>
        <taxon>Pentapetalae</taxon>
        <taxon>Caryophyllales</taxon>
        <taxon>Cactineae</taxon>
        <taxon>Cactaceae</taxon>
        <taxon>Opuntioideae</taxon>
        <taxon>Opuntia</taxon>
    </lineage>
</organism>
<sequence length="187" mass="22304">MDVIQHVMSETISTHIQLPISLPACFHQLLHLFIRQWFPQHLLPRHHILRTRTRQERAGLLDRFNPFFISRGWQKRVKLRKLLLAGWKGLPSGPWPGQPERHNGWFTKSNRLHFRSLRITVHELKWSSGNNIRQPIFPNLQTHFFHLSILFVMGKFRPFLDFPKRGVVVRAYRVLGIFPRDRGTRRS</sequence>